<accession>A0A0K2V218</accession>
<proteinExistence type="predicted"/>
<dbReference type="AlphaFoldDB" id="A0A0K2V218"/>
<evidence type="ECO:0000256" key="1">
    <source>
        <dbReference type="SAM" id="MobiDB-lite"/>
    </source>
</evidence>
<reference evidence="2" key="1">
    <citation type="submission" date="2014-05" db="EMBL/GenBank/DDBJ databases">
        <authorList>
            <person name="Chronopoulou M."/>
        </authorList>
    </citation>
    <scope>NUCLEOTIDE SEQUENCE</scope>
    <source>
        <tissue evidence="2">Whole organism</tissue>
    </source>
</reference>
<dbReference type="EMBL" id="HACA01027168">
    <property type="protein sequence ID" value="CDW44529.1"/>
    <property type="molecule type" value="Transcribed_RNA"/>
</dbReference>
<organism evidence="2">
    <name type="scientific">Lepeophtheirus salmonis</name>
    <name type="common">Salmon louse</name>
    <name type="synonym">Caligus salmonis</name>
    <dbReference type="NCBI Taxonomy" id="72036"/>
    <lineage>
        <taxon>Eukaryota</taxon>
        <taxon>Metazoa</taxon>
        <taxon>Ecdysozoa</taxon>
        <taxon>Arthropoda</taxon>
        <taxon>Crustacea</taxon>
        <taxon>Multicrustacea</taxon>
        <taxon>Hexanauplia</taxon>
        <taxon>Copepoda</taxon>
        <taxon>Siphonostomatoida</taxon>
        <taxon>Caligidae</taxon>
        <taxon>Lepeophtheirus</taxon>
    </lineage>
</organism>
<protein>
    <submittedName>
        <fullName evidence="2">Uncharacterized protein</fullName>
    </submittedName>
</protein>
<sequence length="138" mass="16084">MKFWFSVVPTLPFTSLDNGCAMVSPLDHPELDEGTSNKINMSPRDEQGASVPKTSIGVTDMSLRDEQGVRVSKTSIRVKVMSPRDKLRARHVYRDKKIMYKSEWFVRAWIWMERIYKLLFMERNLCKHCHGFCAWGVI</sequence>
<name>A0A0K2V218_LEPSM</name>
<dbReference type="OrthoDB" id="10030973at2759"/>
<evidence type="ECO:0000313" key="2">
    <source>
        <dbReference type="EMBL" id="CDW44529.1"/>
    </source>
</evidence>
<feature type="region of interest" description="Disordered" evidence="1">
    <location>
        <begin position="31"/>
        <end position="52"/>
    </location>
</feature>